<evidence type="ECO:0000256" key="7">
    <source>
        <dbReference type="ARBA" id="ARBA00023065"/>
    </source>
</evidence>
<evidence type="ECO:0000259" key="11">
    <source>
        <dbReference type="Pfam" id="PF00999"/>
    </source>
</evidence>
<keyword evidence="5" id="KW-0630">Potassium</keyword>
<dbReference type="Pfam" id="PF23256">
    <property type="entry name" value="CHX17_2nd"/>
    <property type="match status" value="1"/>
</dbReference>
<evidence type="ECO:0000256" key="4">
    <source>
        <dbReference type="ARBA" id="ARBA00022692"/>
    </source>
</evidence>
<evidence type="ECO:0000256" key="3">
    <source>
        <dbReference type="ARBA" id="ARBA00022538"/>
    </source>
</evidence>
<dbReference type="Pfam" id="PF00999">
    <property type="entry name" value="Na_H_Exchanger"/>
    <property type="match status" value="1"/>
</dbReference>
<gene>
    <name evidence="13" type="ORF">CFOL_v3_05974</name>
</gene>
<protein>
    <submittedName>
        <fullName evidence="13">Na_H_Exchanger domain-containing protein</fullName>
    </submittedName>
</protein>
<dbReference type="GO" id="GO:0015297">
    <property type="term" value="F:antiporter activity"/>
    <property type="evidence" value="ECO:0007669"/>
    <property type="project" value="InterPro"/>
</dbReference>
<dbReference type="PANTHER" id="PTHR32468:SF35">
    <property type="entry name" value="CATION_H+ EXCHANGER DOMAIN-CONTAINING PROTEIN"/>
    <property type="match status" value="1"/>
</dbReference>
<dbReference type="GO" id="GO:0016020">
    <property type="term" value="C:membrane"/>
    <property type="evidence" value="ECO:0007669"/>
    <property type="project" value="UniProtKB-SubCell"/>
</dbReference>
<dbReference type="Proteomes" id="UP000187406">
    <property type="component" value="Unassembled WGS sequence"/>
</dbReference>
<organism evidence="13 14">
    <name type="scientific">Cephalotus follicularis</name>
    <name type="common">Albany pitcher plant</name>
    <dbReference type="NCBI Taxonomy" id="3775"/>
    <lineage>
        <taxon>Eukaryota</taxon>
        <taxon>Viridiplantae</taxon>
        <taxon>Streptophyta</taxon>
        <taxon>Embryophyta</taxon>
        <taxon>Tracheophyta</taxon>
        <taxon>Spermatophyta</taxon>
        <taxon>Magnoliopsida</taxon>
        <taxon>eudicotyledons</taxon>
        <taxon>Gunneridae</taxon>
        <taxon>Pentapetalae</taxon>
        <taxon>rosids</taxon>
        <taxon>fabids</taxon>
        <taxon>Oxalidales</taxon>
        <taxon>Cephalotaceae</taxon>
        <taxon>Cephalotus</taxon>
    </lineage>
</organism>
<evidence type="ECO:0000256" key="9">
    <source>
        <dbReference type="ARBA" id="ARBA00038341"/>
    </source>
</evidence>
<keyword evidence="14" id="KW-1185">Reference proteome</keyword>
<dbReference type="EMBL" id="BDDD01000258">
    <property type="protein sequence ID" value="GAV62451.1"/>
    <property type="molecule type" value="Genomic_DNA"/>
</dbReference>
<evidence type="ECO:0000259" key="12">
    <source>
        <dbReference type="Pfam" id="PF23256"/>
    </source>
</evidence>
<keyword evidence="3" id="KW-0633">Potassium transport</keyword>
<dbReference type="InterPro" id="IPR050794">
    <property type="entry name" value="CPA2_transporter"/>
</dbReference>
<comment type="caution">
    <text evidence="13">The sequence shown here is derived from an EMBL/GenBank/DDBJ whole genome shotgun (WGS) entry which is preliminary data.</text>
</comment>
<sequence length="392" mass="43098">IGSLALSSAMFCDVIGISLTAITFAVLEAQNAGVFNSIMAVLSAIALPVAIVYTCRPAVLWMVRRTPVGKPVVEVFIFTIFVLVLITGFLGELIGQHYLYGPLVLGLVVPDGPPLGAAISSKLDTLASGLLYPTFLAVLFSSCTVKIGAVMLPALYFNMPVKEAFVLGLILNAKGVIELTVYKLVKEAKGLTEPEVSLCVFSVVILLMPLIKHLYNPTRHYLAIKRNTIQHSKRDQELRFLMCIHNHDSIPTIINLLEVSHASKENPVTLIAMFLVELVGRTSPILISHQCKKTLEKTASISGANINAFRPYEIHNQGYATVKSFTSVSRWETMHHDILRLAIDKQVTMILLPFHKQWAIDGSVGYFNRAIQSMNLNVFEKAPCSVGILIDR</sequence>
<name>A0A1Q3B366_CEPFO</name>
<dbReference type="Gene3D" id="1.20.1530.20">
    <property type="match status" value="1"/>
</dbReference>
<keyword evidence="2" id="KW-0813">Transport</keyword>
<dbReference type="InterPro" id="IPR057291">
    <property type="entry name" value="CHX17_2nd"/>
</dbReference>
<feature type="transmembrane region" description="Helical" evidence="10">
    <location>
        <begin position="73"/>
        <end position="91"/>
    </location>
</feature>
<dbReference type="InterPro" id="IPR006153">
    <property type="entry name" value="Cation/H_exchanger_TM"/>
</dbReference>
<evidence type="ECO:0000256" key="2">
    <source>
        <dbReference type="ARBA" id="ARBA00022448"/>
    </source>
</evidence>
<dbReference type="PANTHER" id="PTHR32468">
    <property type="entry name" value="CATION/H + ANTIPORTER"/>
    <property type="match status" value="1"/>
</dbReference>
<keyword evidence="7" id="KW-0406">Ion transport</keyword>
<comment type="similarity">
    <text evidence="9">Belongs to the monovalent cation:proton antiporter 2 (CPA2) transporter (TC 2.A.37) family. CHX (TC 2.A.37.4) subfamily.</text>
</comment>
<dbReference type="OrthoDB" id="2687058at2759"/>
<dbReference type="GO" id="GO:0006813">
    <property type="term" value="P:potassium ion transport"/>
    <property type="evidence" value="ECO:0007669"/>
    <property type="project" value="UniProtKB-KW"/>
</dbReference>
<feature type="domain" description="Cation/H(+) antiporter central" evidence="12">
    <location>
        <begin position="270"/>
        <end position="392"/>
    </location>
</feature>
<feature type="transmembrane region" description="Helical" evidence="10">
    <location>
        <begin position="194"/>
        <end position="215"/>
    </location>
</feature>
<keyword evidence="6 10" id="KW-1133">Transmembrane helix</keyword>
<dbReference type="InParanoid" id="A0A1Q3B366"/>
<comment type="subcellular location">
    <subcellularLocation>
        <location evidence="1">Membrane</location>
        <topology evidence="1">Multi-pass membrane protein</topology>
    </subcellularLocation>
</comment>
<dbReference type="GO" id="GO:1902600">
    <property type="term" value="P:proton transmembrane transport"/>
    <property type="evidence" value="ECO:0007669"/>
    <property type="project" value="InterPro"/>
</dbReference>
<feature type="transmembrane region" description="Helical" evidence="10">
    <location>
        <begin position="131"/>
        <end position="157"/>
    </location>
</feature>
<keyword evidence="4 10" id="KW-0812">Transmembrane</keyword>
<dbReference type="GO" id="GO:0012505">
    <property type="term" value="C:endomembrane system"/>
    <property type="evidence" value="ECO:0007669"/>
    <property type="project" value="TreeGrafter"/>
</dbReference>
<dbReference type="InterPro" id="IPR038770">
    <property type="entry name" value="Na+/solute_symporter_sf"/>
</dbReference>
<accession>A0A1Q3B366</accession>
<evidence type="ECO:0000256" key="5">
    <source>
        <dbReference type="ARBA" id="ARBA00022958"/>
    </source>
</evidence>
<evidence type="ECO:0000313" key="13">
    <source>
        <dbReference type="EMBL" id="GAV62451.1"/>
    </source>
</evidence>
<feature type="transmembrane region" description="Helical" evidence="10">
    <location>
        <begin position="6"/>
        <end position="27"/>
    </location>
</feature>
<evidence type="ECO:0000256" key="1">
    <source>
        <dbReference type="ARBA" id="ARBA00004141"/>
    </source>
</evidence>
<feature type="domain" description="Cation/H+ exchanger transmembrane" evidence="11">
    <location>
        <begin position="1"/>
        <end position="136"/>
    </location>
</feature>
<dbReference type="GO" id="GO:0006885">
    <property type="term" value="P:regulation of pH"/>
    <property type="evidence" value="ECO:0007669"/>
    <property type="project" value="TreeGrafter"/>
</dbReference>
<keyword evidence="8 10" id="KW-0472">Membrane</keyword>
<evidence type="ECO:0000256" key="8">
    <source>
        <dbReference type="ARBA" id="ARBA00023136"/>
    </source>
</evidence>
<dbReference type="AlphaFoldDB" id="A0A1Q3B366"/>
<reference evidence="14" key="1">
    <citation type="submission" date="2016-04" db="EMBL/GenBank/DDBJ databases">
        <title>Cephalotus genome sequencing.</title>
        <authorList>
            <person name="Fukushima K."/>
            <person name="Hasebe M."/>
            <person name="Fang X."/>
        </authorList>
    </citation>
    <scope>NUCLEOTIDE SEQUENCE [LARGE SCALE GENOMIC DNA]</scope>
    <source>
        <strain evidence="14">cv. St1</strain>
    </source>
</reference>
<proteinExistence type="inferred from homology"/>
<evidence type="ECO:0000313" key="14">
    <source>
        <dbReference type="Proteomes" id="UP000187406"/>
    </source>
</evidence>
<feature type="transmembrane region" description="Helical" evidence="10">
    <location>
        <begin position="34"/>
        <end position="53"/>
    </location>
</feature>
<evidence type="ECO:0000256" key="6">
    <source>
        <dbReference type="ARBA" id="ARBA00022989"/>
    </source>
</evidence>
<feature type="transmembrane region" description="Helical" evidence="10">
    <location>
        <begin position="164"/>
        <end position="182"/>
    </location>
</feature>
<evidence type="ECO:0000256" key="10">
    <source>
        <dbReference type="SAM" id="Phobius"/>
    </source>
</evidence>
<feature type="non-terminal residue" evidence="13">
    <location>
        <position position="1"/>
    </location>
</feature>